<keyword evidence="6" id="KW-0812">Transmembrane</keyword>
<dbReference type="Gene3D" id="1.10.510.10">
    <property type="entry name" value="Transferase(Phosphotransferase) domain 1"/>
    <property type="match status" value="1"/>
</dbReference>
<evidence type="ECO:0000313" key="8">
    <source>
        <dbReference type="EMBL" id="QED25817.1"/>
    </source>
</evidence>
<organism evidence="8 9">
    <name type="scientific">Microvenator marinus</name>
    <dbReference type="NCBI Taxonomy" id="2600177"/>
    <lineage>
        <taxon>Bacteria</taxon>
        <taxon>Deltaproteobacteria</taxon>
        <taxon>Bradymonadales</taxon>
        <taxon>Microvenatoraceae</taxon>
        <taxon>Microvenator</taxon>
    </lineage>
</organism>
<protein>
    <submittedName>
        <fullName evidence="8">Serine/threonine protein kinase</fullName>
    </submittedName>
</protein>
<dbReference type="Pfam" id="PF00069">
    <property type="entry name" value="Pkinase"/>
    <property type="match status" value="1"/>
</dbReference>
<dbReference type="SMART" id="SM00220">
    <property type="entry name" value="S_TKc"/>
    <property type="match status" value="1"/>
</dbReference>
<feature type="transmembrane region" description="Helical" evidence="6">
    <location>
        <begin position="429"/>
        <end position="447"/>
    </location>
</feature>
<evidence type="ECO:0000256" key="4">
    <source>
        <dbReference type="ARBA" id="ARBA00022840"/>
    </source>
</evidence>
<dbReference type="PANTHER" id="PTHR43289">
    <property type="entry name" value="MITOGEN-ACTIVATED PROTEIN KINASE KINASE KINASE 20-RELATED"/>
    <property type="match status" value="1"/>
</dbReference>
<reference evidence="8 9" key="1">
    <citation type="submission" date="2019-08" db="EMBL/GenBank/DDBJ databases">
        <authorList>
            <person name="Liang Q."/>
        </authorList>
    </citation>
    <scope>NUCLEOTIDE SEQUENCE [LARGE SCALE GENOMIC DNA]</scope>
    <source>
        <strain evidence="8 9">V1718</strain>
    </source>
</reference>
<evidence type="ECO:0000256" key="5">
    <source>
        <dbReference type="PROSITE-ProRule" id="PRU10141"/>
    </source>
</evidence>
<keyword evidence="6" id="KW-1133">Transmembrane helix</keyword>
<dbReference type="KEGG" id="bbae:FRD01_00770"/>
<feature type="domain" description="Protein kinase" evidence="7">
    <location>
        <begin position="21"/>
        <end position="292"/>
    </location>
</feature>
<accession>A0A5B8XL64</accession>
<keyword evidence="6" id="KW-0472">Membrane</keyword>
<proteinExistence type="predicted"/>
<dbReference type="CDD" id="cd14014">
    <property type="entry name" value="STKc_PknB_like"/>
    <property type="match status" value="1"/>
</dbReference>
<dbReference type="InterPro" id="IPR008271">
    <property type="entry name" value="Ser/Thr_kinase_AS"/>
</dbReference>
<dbReference type="SUPFAM" id="SSF56112">
    <property type="entry name" value="Protein kinase-like (PK-like)"/>
    <property type="match status" value="1"/>
</dbReference>
<dbReference type="OrthoDB" id="5481250at2"/>
<keyword evidence="8" id="KW-0723">Serine/threonine-protein kinase</keyword>
<keyword evidence="3 8" id="KW-0418">Kinase</keyword>
<keyword evidence="1" id="KW-0808">Transferase</keyword>
<dbReference type="PROSITE" id="PS00107">
    <property type="entry name" value="PROTEIN_KINASE_ATP"/>
    <property type="match status" value="1"/>
</dbReference>
<evidence type="ECO:0000259" key="7">
    <source>
        <dbReference type="PROSITE" id="PS50011"/>
    </source>
</evidence>
<keyword evidence="9" id="KW-1185">Reference proteome</keyword>
<sequence>MSRKVDIKDLLAPGTVFEGKYRVVQALGAGNFASVFRAVQIGTEREVALKVLRPEVVDSNPDVANRFVAEVNIVSRLHHPNTVTLHDFGRTNSGLYFMVLEYLDGVSLEDVLTQEGALSPQRVIRITQQLLKSLDEAHRQGIVHRDLKPSNIMLVNRNEQADVVKVLDFGVAKLMGDSDDEIESLAQGGRRSTQFVGTPIYMSPEQVLGQKVEPSSDIYSLGLILYQMLTGDSPLDSNLNVSQVAQIHIDEKPIPFKKISDLPRPFAKLIRKATSRYPSDRFQTVRDFAKFLPRQADMEMTGEFQRLVGLGEEEDSVPLVFKGQTYVAPPEEDEEVSDPVSRSRELPKIDVRPQREARKFSSKEELKLDVTRVRREEIDRKRGPTTRESKKVEHTPVTGGQIAWILAGTFGVFVCVHLAGTLIPGGTVVKGALGLLPTALAVVWAHFSEVRAIYGNAMEKWVVPVMRYQLAVLALMLVVMILVMPGYALAALEENAYWLSEAIGGESLNIILDLWVKPLRWILALTNSLLPW</sequence>
<dbReference type="PANTHER" id="PTHR43289:SF6">
    <property type="entry name" value="SERINE_THREONINE-PROTEIN KINASE NEKL-3"/>
    <property type="match status" value="1"/>
</dbReference>
<dbReference type="EMBL" id="CP042467">
    <property type="protein sequence ID" value="QED25817.1"/>
    <property type="molecule type" value="Genomic_DNA"/>
</dbReference>
<dbReference type="AlphaFoldDB" id="A0A5B8XL64"/>
<dbReference type="Gene3D" id="3.30.200.20">
    <property type="entry name" value="Phosphorylase Kinase, domain 1"/>
    <property type="match status" value="1"/>
</dbReference>
<dbReference type="RefSeq" id="WP_146956721.1">
    <property type="nucleotide sequence ID" value="NZ_CP042467.1"/>
</dbReference>
<dbReference type="InterPro" id="IPR011009">
    <property type="entry name" value="Kinase-like_dom_sf"/>
</dbReference>
<feature type="transmembrane region" description="Helical" evidence="6">
    <location>
        <begin position="468"/>
        <end position="490"/>
    </location>
</feature>
<gene>
    <name evidence="8" type="ORF">FRD01_00770</name>
</gene>
<dbReference type="Proteomes" id="UP000321595">
    <property type="component" value="Chromosome"/>
</dbReference>
<dbReference type="GO" id="GO:0005524">
    <property type="term" value="F:ATP binding"/>
    <property type="evidence" value="ECO:0007669"/>
    <property type="project" value="UniProtKB-UniRule"/>
</dbReference>
<evidence type="ECO:0000256" key="1">
    <source>
        <dbReference type="ARBA" id="ARBA00022679"/>
    </source>
</evidence>
<dbReference type="PROSITE" id="PS50011">
    <property type="entry name" value="PROTEIN_KINASE_DOM"/>
    <property type="match status" value="1"/>
</dbReference>
<evidence type="ECO:0000256" key="2">
    <source>
        <dbReference type="ARBA" id="ARBA00022741"/>
    </source>
</evidence>
<keyword evidence="4 5" id="KW-0067">ATP-binding</keyword>
<evidence type="ECO:0000313" key="9">
    <source>
        <dbReference type="Proteomes" id="UP000321595"/>
    </source>
</evidence>
<feature type="binding site" evidence="5">
    <location>
        <position position="50"/>
    </location>
    <ligand>
        <name>ATP</name>
        <dbReference type="ChEBI" id="CHEBI:30616"/>
    </ligand>
</feature>
<name>A0A5B8XL64_9DELT</name>
<keyword evidence="2 5" id="KW-0547">Nucleotide-binding</keyword>
<dbReference type="InterPro" id="IPR000719">
    <property type="entry name" value="Prot_kinase_dom"/>
</dbReference>
<dbReference type="PROSITE" id="PS00108">
    <property type="entry name" value="PROTEIN_KINASE_ST"/>
    <property type="match status" value="1"/>
</dbReference>
<dbReference type="InterPro" id="IPR017441">
    <property type="entry name" value="Protein_kinase_ATP_BS"/>
</dbReference>
<evidence type="ECO:0000256" key="6">
    <source>
        <dbReference type="SAM" id="Phobius"/>
    </source>
</evidence>
<dbReference type="GO" id="GO:0004674">
    <property type="term" value="F:protein serine/threonine kinase activity"/>
    <property type="evidence" value="ECO:0007669"/>
    <property type="project" value="UniProtKB-KW"/>
</dbReference>
<evidence type="ECO:0000256" key="3">
    <source>
        <dbReference type="ARBA" id="ARBA00022777"/>
    </source>
</evidence>
<feature type="transmembrane region" description="Helical" evidence="6">
    <location>
        <begin position="402"/>
        <end position="423"/>
    </location>
</feature>